<protein>
    <submittedName>
        <fullName evidence="7">RNase adapter RapZ</fullName>
    </submittedName>
</protein>
<evidence type="ECO:0000259" key="6">
    <source>
        <dbReference type="Pfam" id="PF22740"/>
    </source>
</evidence>
<keyword evidence="8" id="KW-1185">Reference proteome</keyword>
<name>A0ABV6W696_9ACTN</name>
<evidence type="ECO:0000259" key="5">
    <source>
        <dbReference type="Pfam" id="PF03668"/>
    </source>
</evidence>
<dbReference type="EMBL" id="JBHFAB010000039">
    <property type="protein sequence ID" value="MFC1421386.1"/>
    <property type="molecule type" value="Genomic_DNA"/>
</dbReference>
<proteinExistence type="inferred from homology"/>
<dbReference type="Gene3D" id="3.40.50.300">
    <property type="entry name" value="P-loop containing nucleotide triphosphate hydrolases"/>
    <property type="match status" value="1"/>
</dbReference>
<dbReference type="InterPro" id="IPR027417">
    <property type="entry name" value="P-loop_NTPase"/>
</dbReference>
<feature type="binding site" evidence="4">
    <location>
        <begin position="51"/>
        <end position="54"/>
    </location>
    <ligand>
        <name>GTP</name>
        <dbReference type="ChEBI" id="CHEBI:37565"/>
    </ligand>
</feature>
<gene>
    <name evidence="7" type="primary">rapZ</name>
    <name evidence="7" type="ORF">ACEZDE_32805</name>
</gene>
<evidence type="ECO:0000313" key="8">
    <source>
        <dbReference type="Proteomes" id="UP001592531"/>
    </source>
</evidence>
<dbReference type="RefSeq" id="WP_380544547.1">
    <property type="nucleotide sequence ID" value="NZ_JBHFAB010000039.1"/>
</dbReference>
<comment type="caution">
    <text evidence="4">Lacks conserved residue(s) required for the propagation of feature annotation.</text>
</comment>
<dbReference type="InterPro" id="IPR053931">
    <property type="entry name" value="RapZ_C"/>
</dbReference>
<sequence>MSGAGRSTAAKCLEDLGWYVVDNLPPSLIPTMVDLGARSQGAVARIGAVVDVRGRSFFDDLLASLEDLEKRGVRLRVVYLEASDDALVRRFESVRRPHPLQGDGRIVDGIAQERTLLRDLRGEADLVIDTSGLNVHELRAKLDAQFSDDTEPQLRATVMSFGFKYGLPVDADLVVDCRFLPNPHWVPELRARTGTDDEVARYVFDQPGAKEFLDQYAEILRIVTDGYRREGKRYLTLAVGCTGGKHRSVAMSERLAKRLTADGLETVLVHRDMGRE</sequence>
<reference evidence="7 8" key="1">
    <citation type="submission" date="2024-09" db="EMBL/GenBank/DDBJ databases">
        <authorList>
            <person name="Lee S.D."/>
        </authorList>
    </citation>
    <scope>NUCLEOTIDE SEQUENCE [LARGE SCALE GENOMIC DNA]</scope>
    <source>
        <strain evidence="7 8">N8-3</strain>
    </source>
</reference>
<dbReference type="NCBIfam" id="NF003828">
    <property type="entry name" value="PRK05416.1"/>
    <property type="match status" value="1"/>
</dbReference>
<keyword evidence="1 4" id="KW-0547">Nucleotide-binding</keyword>
<dbReference type="HAMAP" id="MF_00636">
    <property type="entry name" value="RapZ_like"/>
    <property type="match status" value="1"/>
</dbReference>
<dbReference type="InterPro" id="IPR005337">
    <property type="entry name" value="RapZ-like"/>
</dbReference>
<dbReference type="Proteomes" id="UP001592531">
    <property type="component" value="Unassembled WGS sequence"/>
</dbReference>
<organism evidence="7 8">
    <name type="scientific">Streptacidiphilus cavernicola</name>
    <dbReference type="NCBI Taxonomy" id="3342716"/>
    <lineage>
        <taxon>Bacteria</taxon>
        <taxon>Bacillati</taxon>
        <taxon>Actinomycetota</taxon>
        <taxon>Actinomycetes</taxon>
        <taxon>Kitasatosporales</taxon>
        <taxon>Streptomycetaceae</taxon>
        <taxon>Streptacidiphilus</taxon>
    </lineage>
</organism>
<evidence type="ECO:0000256" key="2">
    <source>
        <dbReference type="ARBA" id="ARBA00022840"/>
    </source>
</evidence>
<dbReference type="PIRSF" id="PIRSF005052">
    <property type="entry name" value="P-loopkin"/>
    <property type="match status" value="1"/>
</dbReference>
<keyword evidence="2 4" id="KW-0067">ATP-binding</keyword>
<dbReference type="SUPFAM" id="SSF52540">
    <property type="entry name" value="P-loop containing nucleoside triphosphate hydrolases"/>
    <property type="match status" value="1"/>
</dbReference>
<evidence type="ECO:0000256" key="1">
    <source>
        <dbReference type="ARBA" id="ARBA00022741"/>
    </source>
</evidence>
<evidence type="ECO:0000313" key="7">
    <source>
        <dbReference type="EMBL" id="MFC1421386.1"/>
    </source>
</evidence>
<dbReference type="Pfam" id="PF22740">
    <property type="entry name" value="PapZ_C"/>
    <property type="match status" value="1"/>
</dbReference>
<feature type="domain" description="RapZ C-terminal" evidence="6">
    <location>
        <begin position="156"/>
        <end position="273"/>
    </location>
</feature>
<dbReference type="PANTHER" id="PTHR30448">
    <property type="entry name" value="RNASE ADAPTER PROTEIN RAPZ"/>
    <property type="match status" value="1"/>
</dbReference>
<keyword evidence="3 4" id="KW-0342">GTP-binding</keyword>
<dbReference type="InterPro" id="IPR053930">
    <property type="entry name" value="RapZ-like_N"/>
</dbReference>
<comment type="caution">
    <text evidence="7">The sequence shown here is derived from an EMBL/GenBank/DDBJ whole genome shotgun (WGS) entry which is preliminary data.</text>
</comment>
<feature type="domain" description="RapZ-like N-terminal" evidence="5">
    <location>
        <begin position="1"/>
        <end position="148"/>
    </location>
</feature>
<dbReference type="Pfam" id="PF03668">
    <property type="entry name" value="RapZ-like_N"/>
    <property type="match status" value="1"/>
</dbReference>
<evidence type="ECO:0000256" key="3">
    <source>
        <dbReference type="ARBA" id="ARBA00023134"/>
    </source>
</evidence>
<evidence type="ECO:0000256" key="4">
    <source>
        <dbReference type="HAMAP-Rule" id="MF_00636"/>
    </source>
</evidence>
<dbReference type="PANTHER" id="PTHR30448:SF0">
    <property type="entry name" value="RNASE ADAPTER PROTEIN RAPZ"/>
    <property type="match status" value="1"/>
</dbReference>
<accession>A0ABV6W696</accession>